<feature type="domain" description="NADH-ubiquinone oxidoreductase 51kDa subunit iron-sulphur binding" evidence="6">
    <location>
        <begin position="439"/>
        <end position="484"/>
    </location>
</feature>
<evidence type="ECO:0000256" key="5">
    <source>
        <dbReference type="ARBA" id="ARBA00023014"/>
    </source>
</evidence>
<dbReference type="SUPFAM" id="SSF140490">
    <property type="entry name" value="Nqo1C-terminal domain-like"/>
    <property type="match status" value="1"/>
</dbReference>
<dbReference type="Gene3D" id="1.20.1440.230">
    <property type="entry name" value="NADH-ubiquinone oxidoreductase 51kDa subunit, iron-sulphur binding domain"/>
    <property type="match status" value="1"/>
</dbReference>
<dbReference type="InterPro" id="IPR011538">
    <property type="entry name" value="Nuo51_FMN-bd"/>
</dbReference>
<accession>A0A2J6WF43</accession>
<dbReference type="GO" id="GO:0046872">
    <property type="term" value="F:metal ion binding"/>
    <property type="evidence" value="ECO:0007669"/>
    <property type="project" value="UniProtKB-KW"/>
</dbReference>
<dbReference type="EMBL" id="PNIL01000027">
    <property type="protein sequence ID" value="PMP68124.1"/>
    <property type="molecule type" value="Genomic_DNA"/>
</dbReference>
<evidence type="ECO:0000259" key="6">
    <source>
        <dbReference type="SMART" id="SM00928"/>
    </source>
</evidence>
<dbReference type="Gene3D" id="3.10.20.600">
    <property type="match status" value="1"/>
</dbReference>
<keyword evidence="5" id="KW-0411">Iron-sulfur</keyword>
<dbReference type="Pfam" id="PF10589">
    <property type="entry name" value="NADH_4Fe-4S"/>
    <property type="match status" value="1"/>
</dbReference>
<dbReference type="PROSITE" id="PS00644">
    <property type="entry name" value="COMPLEX1_51K_1"/>
    <property type="match status" value="1"/>
</dbReference>
<dbReference type="FunFam" id="1.20.1440.230:FF:000001">
    <property type="entry name" value="Mitochondrial NADH dehydrogenase flavoprotein 1"/>
    <property type="match status" value="1"/>
</dbReference>
<keyword evidence="4" id="KW-0408">Iron</keyword>
<dbReference type="AlphaFoldDB" id="A0A2J6WF43"/>
<dbReference type="InterPro" id="IPR036249">
    <property type="entry name" value="Thioredoxin-like_sf"/>
</dbReference>
<comment type="caution">
    <text evidence="7">The sequence shown here is derived from an EMBL/GenBank/DDBJ whole genome shotgun (WGS) entry which is preliminary data.</text>
</comment>
<dbReference type="Proteomes" id="UP000237040">
    <property type="component" value="Unassembled WGS sequence"/>
</dbReference>
<gene>
    <name evidence="7" type="ORF">C0189_01720</name>
</gene>
<sequence length="547" mass="60015">MKLYRSHILVAEDSKSLAKGAKEIEELLTKEIRNIGLENEILVAPTGSLGYEDLGVAIAVYPDGVIYAPVKPSDVPLIVKEHLLKGRIVKEIAHEIGKKDVILKETRAERVLSIQERVLLKRVGMINPESIEEYIAEDGYLALEKALENGPEWVLEEVKASELRGRGGAGFPTGKKWEFTAKAKSDVKYVICNADEGEPGTFKDRVIMEGDPHLLIEGMILAGYATGANYGYIYIRGEYDLSIKRLQKAIDQARSYGFLGENILGSGFNFDIEIKKGAGAYICGEETALIESIEGKRGEPRKKPPYPPTYGLWGKPTVINNVETLANIPPIVVNGAEWFKKFGVPGSYGTKLFSLMGDINYKGVIEIPFGVKLSSIINDVGFGVKGGKSLKGVILGGVSGSLITPGELDTPVDFNSLAKIEAGPGSGSIVVLSEDRCIVDIAKNIAYFFRHESCGKCTPCRVGTEEMYKIIDYISRGLGEESDLTRLEKLSTTMKLTSFCGLGQTAPNIISQSLVKYRTEWLEHIKQRKCNANVCEFEEITEEVSNE</sequence>
<proteinExistence type="inferred from homology"/>
<dbReference type="GO" id="GO:0008137">
    <property type="term" value="F:NADH dehydrogenase (ubiquinone) activity"/>
    <property type="evidence" value="ECO:0007669"/>
    <property type="project" value="InterPro"/>
</dbReference>
<reference evidence="7 8" key="1">
    <citation type="submission" date="2018-01" db="EMBL/GenBank/DDBJ databases">
        <title>Metagenomic assembled genomes from two thermal pools in the Uzon Caldera, Kamchatka, Russia.</title>
        <authorList>
            <person name="Wilkins L."/>
            <person name="Ettinger C."/>
        </authorList>
    </citation>
    <scope>NUCLEOTIDE SEQUENCE [LARGE SCALE GENOMIC DNA]</scope>
    <source>
        <strain evidence="7">ZAV-07</strain>
    </source>
</reference>
<dbReference type="NCBIfam" id="NF010120">
    <property type="entry name" value="PRK13596.1"/>
    <property type="match status" value="1"/>
</dbReference>
<dbReference type="GO" id="GO:0051539">
    <property type="term" value="F:4 iron, 4 sulfur cluster binding"/>
    <property type="evidence" value="ECO:0007669"/>
    <property type="project" value="UniProtKB-KW"/>
</dbReference>
<comment type="similarity">
    <text evidence="1">Belongs to the complex I 51 kDa subunit family.</text>
</comment>
<evidence type="ECO:0000256" key="2">
    <source>
        <dbReference type="ARBA" id="ARBA00022485"/>
    </source>
</evidence>
<evidence type="ECO:0000256" key="4">
    <source>
        <dbReference type="ARBA" id="ARBA00023004"/>
    </source>
</evidence>
<dbReference type="GO" id="GO:0010181">
    <property type="term" value="F:FMN binding"/>
    <property type="evidence" value="ECO:0007669"/>
    <property type="project" value="InterPro"/>
</dbReference>
<name>A0A2J6WF43_9BACT</name>
<dbReference type="SMART" id="SM00928">
    <property type="entry name" value="NADH_4Fe-4S"/>
    <property type="match status" value="1"/>
</dbReference>
<dbReference type="Gene3D" id="3.40.50.11540">
    <property type="entry name" value="NADH-ubiquinone oxidoreductase 51kDa subunit"/>
    <property type="match status" value="1"/>
</dbReference>
<dbReference type="Pfam" id="PF01512">
    <property type="entry name" value="Complex1_51K"/>
    <property type="match status" value="1"/>
</dbReference>
<keyword evidence="3" id="KW-0479">Metal-binding</keyword>
<dbReference type="Gene3D" id="3.40.30.10">
    <property type="entry name" value="Glutaredoxin"/>
    <property type="match status" value="1"/>
</dbReference>
<evidence type="ECO:0000256" key="1">
    <source>
        <dbReference type="ARBA" id="ARBA00007523"/>
    </source>
</evidence>
<dbReference type="SUPFAM" id="SSF142984">
    <property type="entry name" value="Nqo1 middle domain-like"/>
    <property type="match status" value="1"/>
</dbReference>
<dbReference type="InterPro" id="IPR019575">
    <property type="entry name" value="Nuop51_4Fe4S-bd"/>
</dbReference>
<dbReference type="PANTHER" id="PTHR43578">
    <property type="entry name" value="NADH-QUINONE OXIDOREDUCTASE SUBUNIT F"/>
    <property type="match status" value="1"/>
</dbReference>
<dbReference type="CDD" id="cd02980">
    <property type="entry name" value="TRX_Fd_family"/>
    <property type="match status" value="1"/>
</dbReference>
<protein>
    <submittedName>
        <fullName evidence="7">NADH-quinone oxidoreductase subunit NuoF</fullName>
    </submittedName>
</protein>
<evidence type="ECO:0000256" key="3">
    <source>
        <dbReference type="ARBA" id="ARBA00022723"/>
    </source>
</evidence>
<dbReference type="SUPFAM" id="SSF142019">
    <property type="entry name" value="Nqo1 FMN-binding domain-like"/>
    <property type="match status" value="1"/>
</dbReference>
<dbReference type="Gene3D" id="6.10.250.1450">
    <property type="match status" value="1"/>
</dbReference>
<dbReference type="PANTHER" id="PTHR43578:SF3">
    <property type="entry name" value="NADH-QUINONE OXIDOREDUCTASE SUBUNIT F"/>
    <property type="match status" value="1"/>
</dbReference>
<dbReference type="RefSeq" id="WP_424586595.1">
    <property type="nucleotide sequence ID" value="NZ_JBNATC010000003.1"/>
</dbReference>
<dbReference type="FunFam" id="3.40.50.11540:FF:000001">
    <property type="entry name" value="NADH dehydrogenase [ubiquinone] flavoprotein 1, mitochondrial"/>
    <property type="match status" value="1"/>
</dbReference>
<dbReference type="SUPFAM" id="SSF52833">
    <property type="entry name" value="Thioredoxin-like"/>
    <property type="match status" value="1"/>
</dbReference>
<evidence type="ECO:0000313" key="7">
    <source>
        <dbReference type="EMBL" id="PMP68124.1"/>
    </source>
</evidence>
<dbReference type="InterPro" id="IPR001949">
    <property type="entry name" value="NADH-UbQ_OxRdtase_51kDa_CS"/>
</dbReference>
<organism evidence="7 8">
    <name type="scientific">Caldisericum exile</name>
    <dbReference type="NCBI Taxonomy" id="693075"/>
    <lineage>
        <taxon>Bacteria</taxon>
        <taxon>Pseudomonadati</taxon>
        <taxon>Caldisericota/Cryosericota group</taxon>
        <taxon>Caldisericota</taxon>
        <taxon>Caldisericia</taxon>
        <taxon>Caldisericales</taxon>
        <taxon>Caldisericaceae</taxon>
        <taxon>Caldisericum</taxon>
    </lineage>
</organism>
<dbReference type="PROSITE" id="PS00645">
    <property type="entry name" value="COMPLEX1_51K_2"/>
    <property type="match status" value="1"/>
</dbReference>
<dbReference type="InterPro" id="IPR037225">
    <property type="entry name" value="Nuo51_FMN-bd_sf"/>
</dbReference>
<keyword evidence="2" id="KW-0004">4Fe-4S</keyword>
<evidence type="ECO:0000313" key="8">
    <source>
        <dbReference type="Proteomes" id="UP000237040"/>
    </source>
</evidence>
<dbReference type="InterPro" id="IPR037207">
    <property type="entry name" value="Nuop51_4Fe4S-bd_sf"/>
</dbReference>